<feature type="region of interest" description="Disordered" evidence="1">
    <location>
        <begin position="333"/>
        <end position="390"/>
    </location>
</feature>
<gene>
    <name evidence="2" type="ORF">C0Q70_03588</name>
</gene>
<dbReference type="OrthoDB" id="47802at2759"/>
<accession>A0A2T7PT46</accession>
<sequence length="572" mass="66917">MTDAYPYHDRHELIQQIQRHQQERQLSSVDYNQDDDWPSSIKDADESAWEQYGDEHSPQHEERRARQRVGGKKSAGHHHPAHIPYHPDPPSRFRSHTLMTDDDKRIYTETRVDADTNRRLELIRQLNQRAEEEFKRRIEAEEDERNDGENDEEEAEEEKRKDRWDVLDNDTEDYENDNNVNTNFYARRENEKTRRKKDKSRRIRSRGSGDVRRRRQVSEPQRPHYPPGPRSEPAYSREVTPGKAPYRASSLPPLGLDDASSISNNNDDDGLTTSRTVSDDPGAFFDRYARRATRASVLTKAEELLLRRKSRPLTNISESDDEGDDAATMISQRMHAQRHAARHPRRQKNDDEFEEQDNEEEEEDNSEKENSVDEGEVTDGGRRYAGAAGRTRMYDTKAKVKERMRTLGHDGFRKNRLQQANARIQRQRQRLPYSKGLANKIFFHDLSFFFRFLFDRCSHEERPSADWRDFKRILPINTLTSFCSITGQSMLTSLPALMARLWRLRKSRDGTVKPSQASTKQQFSLKTHTNKDGVTGSISEEEAERSERAGKRRKEERLTFIPTFGKLEALRC</sequence>
<feature type="compositionally biased region" description="Basic residues" evidence="1">
    <location>
        <begin position="65"/>
        <end position="81"/>
    </location>
</feature>
<keyword evidence="3" id="KW-1185">Reference proteome</keyword>
<proteinExistence type="predicted"/>
<comment type="caution">
    <text evidence="2">The sequence shown here is derived from an EMBL/GenBank/DDBJ whole genome shotgun (WGS) entry which is preliminary data.</text>
</comment>
<feature type="compositionally biased region" description="Basic and acidic residues" evidence="1">
    <location>
        <begin position="130"/>
        <end position="139"/>
    </location>
</feature>
<protein>
    <submittedName>
        <fullName evidence="2">Uncharacterized protein</fullName>
    </submittedName>
</protein>
<feature type="compositionally biased region" description="Acidic residues" evidence="1">
    <location>
        <begin position="167"/>
        <end position="176"/>
    </location>
</feature>
<feature type="region of interest" description="Disordered" evidence="1">
    <location>
        <begin position="130"/>
        <end position="282"/>
    </location>
</feature>
<feature type="compositionally biased region" description="Basic and acidic residues" evidence="1">
    <location>
        <begin position="545"/>
        <end position="554"/>
    </location>
</feature>
<feature type="compositionally biased region" description="Polar residues" evidence="1">
    <location>
        <begin position="513"/>
        <end position="527"/>
    </location>
</feature>
<feature type="compositionally biased region" description="Basic residues" evidence="1">
    <location>
        <begin position="335"/>
        <end position="346"/>
    </location>
</feature>
<reference evidence="2 3" key="1">
    <citation type="submission" date="2018-04" db="EMBL/GenBank/DDBJ databases">
        <title>The genome of golden apple snail Pomacea canaliculata provides insight into stress tolerance and invasive adaptation.</title>
        <authorList>
            <person name="Liu C."/>
            <person name="Liu B."/>
            <person name="Ren Y."/>
            <person name="Zhang Y."/>
            <person name="Wang H."/>
            <person name="Li S."/>
            <person name="Jiang F."/>
            <person name="Yin L."/>
            <person name="Zhang G."/>
            <person name="Qian W."/>
            <person name="Fan W."/>
        </authorList>
    </citation>
    <scope>NUCLEOTIDE SEQUENCE [LARGE SCALE GENOMIC DNA]</scope>
    <source>
        <strain evidence="2">SZHN2017</strain>
        <tissue evidence="2">Muscle</tissue>
    </source>
</reference>
<feature type="compositionally biased region" description="Basic residues" evidence="1">
    <location>
        <begin position="193"/>
        <end position="205"/>
    </location>
</feature>
<evidence type="ECO:0000313" key="3">
    <source>
        <dbReference type="Proteomes" id="UP000245119"/>
    </source>
</evidence>
<evidence type="ECO:0000256" key="1">
    <source>
        <dbReference type="SAM" id="MobiDB-lite"/>
    </source>
</evidence>
<feature type="region of interest" description="Disordered" evidence="1">
    <location>
        <begin position="19"/>
        <end position="101"/>
    </location>
</feature>
<feature type="region of interest" description="Disordered" evidence="1">
    <location>
        <begin position="509"/>
        <end position="554"/>
    </location>
</feature>
<feature type="compositionally biased region" description="Basic and acidic residues" evidence="1">
    <location>
        <begin position="53"/>
        <end position="64"/>
    </location>
</feature>
<feature type="compositionally biased region" description="Basic and acidic residues" evidence="1">
    <location>
        <begin position="157"/>
        <end position="166"/>
    </location>
</feature>
<evidence type="ECO:0000313" key="2">
    <source>
        <dbReference type="EMBL" id="PVD36603.1"/>
    </source>
</evidence>
<dbReference type="Proteomes" id="UP000245119">
    <property type="component" value="Linkage Group LG2"/>
</dbReference>
<dbReference type="EMBL" id="PZQS01000002">
    <property type="protein sequence ID" value="PVD36603.1"/>
    <property type="molecule type" value="Genomic_DNA"/>
</dbReference>
<name>A0A2T7PT46_POMCA</name>
<organism evidence="2 3">
    <name type="scientific">Pomacea canaliculata</name>
    <name type="common">Golden apple snail</name>
    <dbReference type="NCBI Taxonomy" id="400727"/>
    <lineage>
        <taxon>Eukaryota</taxon>
        <taxon>Metazoa</taxon>
        <taxon>Spiralia</taxon>
        <taxon>Lophotrochozoa</taxon>
        <taxon>Mollusca</taxon>
        <taxon>Gastropoda</taxon>
        <taxon>Caenogastropoda</taxon>
        <taxon>Architaenioglossa</taxon>
        <taxon>Ampullarioidea</taxon>
        <taxon>Ampullariidae</taxon>
        <taxon>Pomacea</taxon>
    </lineage>
</organism>
<dbReference type="AlphaFoldDB" id="A0A2T7PT46"/>
<feature type="compositionally biased region" description="Acidic residues" evidence="1">
    <location>
        <begin position="140"/>
        <end position="156"/>
    </location>
</feature>
<feature type="compositionally biased region" description="Acidic residues" evidence="1">
    <location>
        <begin position="351"/>
        <end position="377"/>
    </location>
</feature>